<evidence type="ECO:0000256" key="6">
    <source>
        <dbReference type="ARBA" id="ARBA00023136"/>
    </source>
</evidence>
<evidence type="ECO:0000313" key="10">
    <source>
        <dbReference type="EMBL" id="KEO46276.1"/>
    </source>
</evidence>
<organism evidence="10 11">
    <name type="scientific">Streptococcus salivarius</name>
    <dbReference type="NCBI Taxonomy" id="1304"/>
    <lineage>
        <taxon>Bacteria</taxon>
        <taxon>Bacillati</taxon>
        <taxon>Bacillota</taxon>
        <taxon>Bacilli</taxon>
        <taxon>Lactobacillales</taxon>
        <taxon>Streptococcaceae</taxon>
        <taxon>Streptococcus</taxon>
    </lineage>
</organism>
<dbReference type="PANTHER" id="PTHR45711">
    <property type="entry name" value="CHLORIDE CHANNEL PROTEIN"/>
    <property type="match status" value="1"/>
</dbReference>
<keyword evidence="2" id="KW-0813">Transport</keyword>
<dbReference type="Gene3D" id="3.30.70.1450">
    <property type="entry name" value="Regulator of K+ conductance, C-terminal domain"/>
    <property type="match status" value="1"/>
</dbReference>
<feature type="transmembrane region" description="Helical" evidence="8">
    <location>
        <begin position="398"/>
        <end position="415"/>
    </location>
</feature>
<gene>
    <name evidence="10" type="ORF">DL07_10255</name>
</gene>
<dbReference type="EMBL" id="JJMT01000006">
    <property type="protein sequence ID" value="KEO46276.1"/>
    <property type="molecule type" value="Genomic_DNA"/>
</dbReference>
<evidence type="ECO:0000256" key="3">
    <source>
        <dbReference type="ARBA" id="ARBA00022692"/>
    </source>
</evidence>
<keyword evidence="7" id="KW-0868">Chloride</keyword>
<feature type="transmembrane region" description="Helical" evidence="8">
    <location>
        <begin position="334"/>
        <end position="354"/>
    </location>
</feature>
<name>A0A074IRL1_STRSL</name>
<dbReference type="GO" id="GO:0005886">
    <property type="term" value="C:plasma membrane"/>
    <property type="evidence" value="ECO:0007669"/>
    <property type="project" value="TreeGrafter"/>
</dbReference>
<evidence type="ECO:0000256" key="4">
    <source>
        <dbReference type="ARBA" id="ARBA00022989"/>
    </source>
</evidence>
<dbReference type="PROSITE" id="PS51202">
    <property type="entry name" value="RCK_C"/>
    <property type="match status" value="1"/>
</dbReference>
<proteinExistence type="predicted"/>
<comment type="caution">
    <text evidence="10">The sequence shown here is derived from an EMBL/GenBank/DDBJ whole genome shotgun (WGS) entry which is preliminary data.</text>
</comment>
<feature type="transmembrane region" description="Helical" evidence="8">
    <location>
        <begin position="272"/>
        <end position="292"/>
    </location>
</feature>
<dbReference type="SUPFAM" id="SSF81340">
    <property type="entry name" value="Clc chloride channel"/>
    <property type="match status" value="1"/>
</dbReference>
<dbReference type="AlphaFoldDB" id="A0A074IRL1"/>
<reference evidence="10 11" key="1">
    <citation type="submission" date="2014-04" db="EMBL/GenBank/DDBJ databases">
        <title>Variable characteristics of bacteriocin-producing Streptococcus salivarius strains isolated from Malaysian subjects.</title>
        <authorList>
            <person name="Philip K."/>
            <person name="Barbour A."/>
        </authorList>
    </citation>
    <scope>NUCLEOTIDE SEQUENCE [LARGE SCALE GENOMIC DNA]</scope>
    <source>
        <strain evidence="10 11">NU10</strain>
    </source>
</reference>
<keyword evidence="4 8" id="KW-1133">Transmembrane helix</keyword>
<protein>
    <submittedName>
        <fullName evidence="10">Ribonuclease HII</fullName>
    </submittedName>
</protein>
<dbReference type="GO" id="GO:0005247">
    <property type="term" value="F:voltage-gated chloride channel activity"/>
    <property type="evidence" value="ECO:0007669"/>
    <property type="project" value="TreeGrafter"/>
</dbReference>
<evidence type="ECO:0000313" key="11">
    <source>
        <dbReference type="Proteomes" id="UP000027855"/>
    </source>
</evidence>
<dbReference type="InterPro" id="IPR014743">
    <property type="entry name" value="Cl-channel_core"/>
</dbReference>
<dbReference type="CDD" id="cd01031">
    <property type="entry name" value="EriC"/>
    <property type="match status" value="1"/>
</dbReference>
<feature type="transmembrane region" description="Helical" evidence="8">
    <location>
        <begin position="366"/>
        <end position="391"/>
    </location>
</feature>
<dbReference type="SUPFAM" id="SSF116726">
    <property type="entry name" value="TrkA C-terminal domain-like"/>
    <property type="match status" value="1"/>
</dbReference>
<dbReference type="Pfam" id="PF00654">
    <property type="entry name" value="Voltage_CLC"/>
    <property type="match status" value="1"/>
</dbReference>
<keyword evidence="6 8" id="KW-0472">Membrane</keyword>
<comment type="subcellular location">
    <subcellularLocation>
        <location evidence="1">Membrane</location>
        <topology evidence="1">Multi-pass membrane protein</topology>
    </subcellularLocation>
</comment>
<evidence type="ECO:0000256" key="2">
    <source>
        <dbReference type="ARBA" id="ARBA00022448"/>
    </source>
</evidence>
<dbReference type="GO" id="GO:0008324">
    <property type="term" value="F:monoatomic cation transmembrane transporter activity"/>
    <property type="evidence" value="ECO:0007669"/>
    <property type="project" value="InterPro"/>
</dbReference>
<feature type="transmembrane region" description="Helical" evidence="8">
    <location>
        <begin position="108"/>
        <end position="126"/>
    </location>
</feature>
<keyword evidence="3 8" id="KW-0812">Transmembrane</keyword>
<dbReference type="RefSeq" id="WP_037601132.1">
    <property type="nucleotide sequence ID" value="NZ_JADPCF010000008.1"/>
</dbReference>
<feature type="transmembrane region" description="Helical" evidence="8">
    <location>
        <begin position="298"/>
        <end position="322"/>
    </location>
</feature>
<dbReference type="GO" id="GO:0006813">
    <property type="term" value="P:potassium ion transport"/>
    <property type="evidence" value="ECO:0007669"/>
    <property type="project" value="InterPro"/>
</dbReference>
<dbReference type="PRINTS" id="PR00762">
    <property type="entry name" value="CLCHANNEL"/>
</dbReference>
<dbReference type="Proteomes" id="UP000027855">
    <property type="component" value="Unassembled WGS sequence"/>
</dbReference>
<dbReference type="InterPro" id="IPR036721">
    <property type="entry name" value="RCK_C_sf"/>
</dbReference>
<feature type="transmembrane region" description="Helical" evidence="8">
    <location>
        <begin position="192"/>
        <end position="211"/>
    </location>
</feature>
<dbReference type="InterPro" id="IPR001807">
    <property type="entry name" value="ClC"/>
</dbReference>
<evidence type="ECO:0000256" key="7">
    <source>
        <dbReference type="ARBA" id="ARBA00023214"/>
    </source>
</evidence>
<feature type="transmembrane region" description="Helical" evidence="8">
    <location>
        <begin position="156"/>
        <end position="180"/>
    </location>
</feature>
<evidence type="ECO:0000256" key="8">
    <source>
        <dbReference type="SAM" id="Phobius"/>
    </source>
</evidence>
<keyword evidence="5" id="KW-0406">Ion transport</keyword>
<sequence length="511" mass="55470">MNEIERDFRTQSQHLLWSVWRGLLVGVTAGAVVSLFRWLIAKGAAFSVAIYEDALHNPLLILGIVLVNLLIALFIGYLIKQEKDIKGSGIPHVEGELMGLLHPSWWSVLWRKFLGGVLGISMGLMLGREGPSIQLGAMTAKGLAKGLKLSAREKRVLIAAGAAAGLSAAFNAPIAGLLFVVEEVYHHFSRHVWVTALTASLVANAVSLRIFGQVPVLAMTEKLPVFPLKDYWILIVLGIFLGVLGYGYEWVVLRIGKVYQGLGKIFHLPSHFHGLLAVLFIIPIGLYFPHLLGGGNELILALNGLHPALTVAILYLAIRFIWSMLSFGSGFPGGIFLPILTLGALSGSVFAAAFENLGFLQVSQFPIFIILGMAGYFGAVSKAPLTAMILVTEMVGDLHQLMTIGVVTLIAYLVMDFMGGEPVYEAMLHNLIAHEPKQVDNIPTMIDLPVTDSLAGRLVKDLTLPDGVLISTQIFQDQSEVVHGDTRLKAGATLYLVVNESNISQVRKLFL</sequence>
<dbReference type="Gene3D" id="1.10.3080.10">
    <property type="entry name" value="Clc chloride channel"/>
    <property type="match status" value="1"/>
</dbReference>
<dbReference type="PANTHER" id="PTHR45711:SF6">
    <property type="entry name" value="CHLORIDE CHANNEL PROTEIN"/>
    <property type="match status" value="1"/>
</dbReference>
<evidence type="ECO:0000256" key="1">
    <source>
        <dbReference type="ARBA" id="ARBA00004141"/>
    </source>
</evidence>
<evidence type="ECO:0000256" key="5">
    <source>
        <dbReference type="ARBA" id="ARBA00023065"/>
    </source>
</evidence>
<dbReference type="InterPro" id="IPR006037">
    <property type="entry name" value="RCK_C"/>
</dbReference>
<feature type="transmembrane region" description="Helical" evidence="8">
    <location>
        <begin position="231"/>
        <end position="251"/>
    </location>
</feature>
<accession>A0A074IRL1</accession>
<feature type="domain" description="RCK C-terminal" evidence="9">
    <location>
        <begin position="429"/>
        <end position="511"/>
    </location>
</feature>
<evidence type="ECO:0000259" key="9">
    <source>
        <dbReference type="PROSITE" id="PS51202"/>
    </source>
</evidence>
<feature type="transmembrane region" description="Helical" evidence="8">
    <location>
        <begin position="20"/>
        <end position="40"/>
    </location>
</feature>
<feature type="transmembrane region" description="Helical" evidence="8">
    <location>
        <begin position="60"/>
        <end position="79"/>
    </location>
</feature>
<dbReference type="Pfam" id="PF02080">
    <property type="entry name" value="TrkA_C"/>
    <property type="match status" value="1"/>
</dbReference>